<evidence type="ECO:0000256" key="5">
    <source>
        <dbReference type="ARBA" id="ARBA00022741"/>
    </source>
</evidence>
<dbReference type="GO" id="GO:0015658">
    <property type="term" value="F:branched-chain amino acid transmembrane transporter activity"/>
    <property type="evidence" value="ECO:0007669"/>
    <property type="project" value="TreeGrafter"/>
</dbReference>
<dbReference type="PROSITE" id="PS50893">
    <property type="entry name" value="ABC_TRANSPORTER_2"/>
    <property type="match status" value="1"/>
</dbReference>
<proteinExistence type="inferred from homology"/>
<dbReference type="EMBL" id="CP000092">
    <property type="protein sequence ID" value="AAZ65524.1"/>
    <property type="molecule type" value="Genomic_DNA"/>
</dbReference>
<evidence type="ECO:0000256" key="2">
    <source>
        <dbReference type="ARBA" id="ARBA00022448"/>
    </source>
</evidence>
<dbReference type="Gene3D" id="3.40.50.300">
    <property type="entry name" value="P-loop containing nucleotide triphosphate hydrolases"/>
    <property type="match status" value="1"/>
</dbReference>
<dbReference type="GO" id="GO:0015807">
    <property type="term" value="P:L-amino acid transport"/>
    <property type="evidence" value="ECO:0007669"/>
    <property type="project" value="TreeGrafter"/>
</dbReference>
<organism evidence="9">
    <name type="scientific">Cupriavidus pinatubonensis (strain JMP 134 / LMG 1197)</name>
    <name type="common">Cupriavidus necator (strain JMP 134)</name>
    <dbReference type="NCBI Taxonomy" id="264198"/>
    <lineage>
        <taxon>Bacteria</taxon>
        <taxon>Pseudomonadati</taxon>
        <taxon>Pseudomonadota</taxon>
        <taxon>Betaproteobacteria</taxon>
        <taxon>Burkholderiales</taxon>
        <taxon>Burkholderiaceae</taxon>
        <taxon>Cupriavidus</taxon>
    </lineage>
</organism>
<keyword evidence="2" id="KW-0813">Transport</keyword>
<reference evidence="9" key="1">
    <citation type="submission" date="2005-08" db="EMBL/GenBank/DDBJ databases">
        <title>Complete sequence of a megaplasmid of Ralstonia eutropha JMP134.</title>
        <authorList>
            <person name="Copeland A."/>
            <person name="Lucas S."/>
            <person name="Lapidus A."/>
            <person name="Barry K."/>
            <person name="Detter J.C."/>
            <person name="Glavina T."/>
            <person name="Hammon N."/>
            <person name="Israni S."/>
            <person name="Pitluck S."/>
            <person name="Goltsman E."/>
            <person name="Martinez M."/>
            <person name="Vergez L."/>
            <person name="Larimer F."/>
            <person name="Land M."/>
            <person name="Lykidis A."/>
            <person name="Richardson P."/>
        </authorList>
    </citation>
    <scope>NUCLEOTIDE SEQUENCE [LARGE SCALE GENOMIC DNA]</scope>
    <source>
        <strain evidence="9">JMP134</strain>
        <plasmid evidence="9">megaplasmid</plasmid>
    </source>
</reference>
<evidence type="ECO:0000256" key="1">
    <source>
        <dbReference type="ARBA" id="ARBA00005417"/>
    </source>
</evidence>
<dbReference type="CDD" id="cd03224">
    <property type="entry name" value="ABC_TM1139_LivF_branched"/>
    <property type="match status" value="1"/>
</dbReference>
<dbReference type="Pfam" id="PF00005">
    <property type="entry name" value="ABC_tran"/>
    <property type="match status" value="1"/>
</dbReference>
<dbReference type="PANTHER" id="PTHR43820">
    <property type="entry name" value="HIGH-AFFINITY BRANCHED-CHAIN AMINO ACID TRANSPORT ATP-BINDING PROTEIN LIVF"/>
    <property type="match status" value="1"/>
</dbReference>
<comment type="similarity">
    <text evidence="1">Belongs to the ABC transporter superfamily.</text>
</comment>
<keyword evidence="4" id="KW-0472">Membrane</keyword>
<dbReference type="InterPro" id="IPR017871">
    <property type="entry name" value="ABC_transporter-like_CS"/>
</dbReference>
<dbReference type="KEGG" id="reu:Reut_C6215"/>
<dbReference type="eggNOG" id="COG0410">
    <property type="taxonomic scope" value="Bacteria"/>
</dbReference>
<dbReference type="SUPFAM" id="SSF52540">
    <property type="entry name" value="P-loop containing nucleoside triphosphate hydrolases"/>
    <property type="match status" value="1"/>
</dbReference>
<geneLocation type="plasmid" evidence="9">
    <name>megaplasmid</name>
</geneLocation>
<feature type="domain" description="ABC transporter" evidence="8">
    <location>
        <begin position="9"/>
        <end position="241"/>
    </location>
</feature>
<dbReference type="GO" id="GO:0016887">
    <property type="term" value="F:ATP hydrolysis activity"/>
    <property type="evidence" value="ECO:0007669"/>
    <property type="project" value="InterPro"/>
</dbReference>
<evidence type="ECO:0000256" key="3">
    <source>
        <dbReference type="ARBA" id="ARBA00022475"/>
    </source>
</evidence>
<sequence length="250" mass="26777">MPTNSLPALALSGVTSGYDRSEILQDVSLTVRPSTVLALLGRNGAGKTTCIHTIMGMVPAYRGAIQLFGEDIARLPVDSIVRRGVALVPQGRRLFSLLSVRENLTVARQADASDAGPAWTVAQVVEMFPRLGERFHQRAGTLSGGEQQMLAIGRALMSRPRVLLMDEPTEGLSPQMIDEVAAIVGRLRDAGLSILLVEQNSRIALSVADDAAVLVSGRVAYKDRAAELQSRPELMERFLGVVPGEVPTLA</sequence>
<dbReference type="InterPro" id="IPR052156">
    <property type="entry name" value="BCAA_Transport_ATP-bd_LivF"/>
</dbReference>
<dbReference type="OrthoDB" id="9776369at2"/>
<dbReference type="SMART" id="SM00382">
    <property type="entry name" value="AAA"/>
    <property type="match status" value="1"/>
</dbReference>
<dbReference type="InterPro" id="IPR027417">
    <property type="entry name" value="P-loop_NTPase"/>
</dbReference>
<dbReference type="PANTHER" id="PTHR43820:SF4">
    <property type="entry name" value="HIGH-AFFINITY BRANCHED-CHAIN AMINO ACID TRANSPORT ATP-BINDING PROTEIN LIVF"/>
    <property type="match status" value="1"/>
</dbReference>
<evidence type="ECO:0000259" key="8">
    <source>
        <dbReference type="PROSITE" id="PS50893"/>
    </source>
</evidence>
<dbReference type="GO" id="GO:0005524">
    <property type="term" value="F:ATP binding"/>
    <property type="evidence" value="ECO:0007669"/>
    <property type="project" value="UniProtKB-KW"/>
</dbReference>
<evidence type="ECO:0000256" key="4">
    <source>
        <dbReference type="ARBA" id="ARBA00022519"/>
    </source>
</evidence>
<evidence type="ECO:0000256" key="7">
    <source>
        <dbReference type="ARBA" id="ARBA00022970"/>
    </source>
</evidence>
<dbReference type="PROSITE" id="PS00211">
    <property type="entry name" value="ABC_TRANSPORTER_1"/>
    <property type="match status" value="1"/>
</dbReference>
<keyword evidence="7" id="KW-0029">Amino-acid transport</keyword>
<name>Q46MV1_CUPPJ</name>
<evidence type="ECO:0000256" key="6">
    <source>
        <dbReference type="ARBA" id="ARBA00022840"/>
    </source>
</evidence>
<protein>
    <submittedName>
        <fullName evidence="9">Amino acid/amide ABC transporter ATP-binding protein 2, HAAT family</fullName>
    </submittedName>
</protein>
<accession>Q46MV1</accession>
<keyword evidence="4" id="KW-0997">Cell inner membrane</keyword>
<keyword evidence="6 9" id="KW-0067">ATP-binding</keyword>
<keyword evidence="3" id="KW-1003">Cell membrane</keyword>
<dbReference type="InterPro" id="IPR003593">
    <property type="entry name" value="AAA+_ATPase"/>
</dbReference>
<dbReference type="AlphaFoldDB" id="Q46MV1"/>
<gene>
    <name evidence="9" type="ordered locus">Reut_C6215</name>
</gene>
<keyword evidence="5" id="KW-0547">Nucleotide-binding</keyword>
<evidence type="ECO:0000313" key="9">
    <source>
        <dbReference type="EMBL" id="AAZ65524.1"/>
    </source>
</evidence>
<dbReference type="HOGENOM" id="CLU_000604_1_2_4"/>
<dbReference type="InterPro" id="IPR003439">
    <property type="entry name" value="ABC_transporter-like_ATP-bd"/>
</dbReference>
<keyword evidence="9" id="KW-0614">Plasmid</keyword>